<dbReference type="Proteomes" id="UP000199584">
    <property type="component" value="Unassembled WGS sequence"/>
</dbReference>
<evidence type="ECO:0000259" key="1">
    <source>
        <dbReference type="SMART" id="SM01078"/>
    </source>
</evidence>
<organism evidence="2 3">
    <name type="scientific">Desulfoscipio geothermicus DSM 3669</name>
    <dbReference type="NCBI Taxonomy" id="1121426"/>
    <lineage>
        <taxon>Bacteria</taxon>
        <taxon>Bacillati</taxon>
        <taxon>Bacillota</taxon>
        <taxon>Clostridia</taxon>
        <taxon>Eubacteriales</taxon>
        <taxon>Desulfallaceae</taxon>
        <taxon>Desulfoscipio</taxon>
    </lineage>
</organism>
<gene>
    <name evidence="2" type="ORF">SAMN05660706_12854</name>
</gene>
<dbReference type="InterPro" id="IPR014925">
    <property type="entry name" value="CGGC_dom"/>
</dbReference>
<keyword evidence="3" id="KW-1185">Reference proteome</keyword>
<feature type="domain" description="CGGC" evidence="1">
    <location>
        <begin position="3"/>
        <end position="115"/>
    </location>
</feature>
<accession>A0A1I6E7K1</accession>
<evidence type="ECO:0000313" key="2">
    <source>
        <dbReference type="EMBL" id="SFR13686.1"/>
    </source>
</evidence>
<dbReference type="RefSeq" id="WP_092486142.1">
    <property type="nucleotide sequence ID" value="NZ_FOYM01000028.1"/>
</dbReference>
<reference evidence="3" key="1">
    <citation type="submission" date="2016-10" db="EMBL/GenBank/DDBJ databases">
        <authorList>
            <person name="Varghese N."/>
            <person name="Submissions S."/>
        </authorList>
    </citation>
    <scope>NUCLEOTIDE SEQUENCE [LARGE SCALE GENOMIC DNA]</scope>
    <source>
        <strain evidence="3">DSM 3669</strain>
    </source>
</reference>
<protein>
    <submittedName>
        <fullName evidence="2">Predicted metal-binding protein</fullName>
    </submittedName>
</protein>
<dbReference type="STRING" id="39060.SAMN05660706_12854"/>
<dbReference type="EMBL" id="FOYM01000028">
    <property type="protein sequence ID" value="SFR13686.1"/>
    <property type="molecule type" value="Genomic_DNA"/>
</dbReference>
<dbReference type="Pfam" id="PF08821">
    <property type="entry name" value="CGGC"/>
    <property type="match status" value="1"/>
</dbReference>
<dbReference type="SMART" id="SM01078">
    <property type="entry name" value="CGGC"/>
    <property type="match status" value="1"/>
</dbReference>
<dbReference type="OrthoDB" id="9792960at2"/>
<proteinExistence type="predicted"/>
<dbReference type="AlphaFoldDB" id="A0A1I6E7K1"/>
<name>A0A1I6E7K1_9FIRM</name>
<evidence type="ECO:0000313" key="3">
    <source>
        <dbReference type="Proteomes" id="UP000199584"/>
    </source>
</evidence>
<sequence length="117" mass="12827">MANIMIVTCAKIRDIHCMACLKCFKAADLKEGEFANYDEVKIVAMSSCGDCPGLVMPKVGLVMEMADYLERDVDAIHLGTCMVKANKTAACPIEFDKIKEMLSSKYGVPVVIGTHNY</sequence>